<name>A0AA88EEC6_FICCA</name>
<dbReference type="Proteomes" id="UP001187192">
    <property type="component" value="Unassembled WGS sequence"/>
</dbReference>
<gene>
    <name evidence="1" type="ORF">TIFTF001_055708</name>
</gene>
<keyword evidence="2" id="KW-1185">Reference proteome</keyword>
<feature type="non-terminal residue" evidence="1">
    <location>
        <position position="62"/>
    </location>
</feature>
<dbReference type="EMBL" id="BTGU01018331">
    <property type="protein sequence ID" value="GMN73262.1"/>
    <property type="molecule type" value="Genomic_DNA"/>
</dbReference>
<proteinExistence type="predicted"/>
<sequence>MFRIHCQGHVLRRGPRLGFCTEDGGELESGFGTGVGLLDRGRGRSLVWVQGMESGFRTGVEI</sequence>
<evidence type="ECO:0000313" key="1">
    <source>
        <dbReference type="EMBL" id="GMN73262.1"/>
    </source>
</evidence>
<accession>A0AA88EEC6</accession>
<dbReference type="AlphaFoldDB" id="A0AA88EEC6"/>
<comment type="caution">
    <text evidence="1">The sequence shown here is derived from an EMBL/GenBank/DDBJ whole genome shotgun (WGS) entry which is preliminary data.</text>
</comment>
<organism evidence="1 2">
    <name type="scientific">Ficus carica</name>
    <name type="common">Common fig</name>
    <dbReference type="NCBI Taxonomy" id="3494"/>
    <lineage>
        <taxon>Eukaryota</taxon>
        <taxon>Viridiplantae</taxon>
        <taxon>Streptophyta</taxon>
        <taxon>Embryophyta</taxon>
        <taxon>Tracheophyta</taxon>
        <taxon>Spermatophyta</taxon>
        <taxon>Magnoliopsida</taxon>
        <taxon>eudicotyledons</taxon>
        <taxon>Gunneridae</taxon>
        <taxon>Pentapetalae</taxon>
        <taxon>rosids</taxon>
        <taxon>fabids</taxon>
        <taxon>Rosales</taxon>
        <taxon>Moraceae</taxon>
        <taxon>Ficeae</taxon>
        <taxon>Ficus</taxon>
    </lineage>
</organism>
<reference evidence="1" key="1">
    <citation type="submission" date="2023-07" db="EMBL/GenBank/DDBJ databases">
        <title>draft genome sequence of fig (Ficus carica).</title>
        <authorList>
            <person name="Takahashi T."/>
            <person name="Nishimura K."/>
        </authorList>
    </citation>
    <scope>NUCLEOTIDE SEQUENCE</scope>
</reference>
<protein>
    <submittedName>
        <fullName evidence="1">Uncharacterized protein</fullName>
    </submittedName>
</protein>
<evidence type="ECO:0000313" key="2">
    <source>
        <dbReference type="Proteomes" id="UP001187192"/>
    </source>
</evidence>